<dbReference type="Proteomes" id="UP000549250">
    <property type="component" value="Unassembled WGS sequence"/>
</dbReference>
<evidence type="ECO:0000313" key="1">
    <source>
        <dbReference type="EMBL" id="MBB3102184.1"/>
    </source>
</evidence>
<evidence type="ECO:0008006" key="3">
    <source>
        <dbReference type="Google" id="ProtNLM"/>
    </source>
</evidence>
<evidence type="ECO:0000313" key="2">
    <source>
        <dbReference type="Proteomes" id="UP000549250"/>
    </source>
</evidence>
<keyword evidence="2" id="KW-1185">Reference proteome</keyword>
<accession>A0A839T1A7</accession>
<proteinExistence type="predicted"/>
<dbReference type="EMBL" id="JACHXI010000002">
    <property type="protein sequence ID" value="MBB3102184.1"/>
    <property type="molecule type" value="Genomic_DNA"/>
</dbReference>
<sequence length="143" mass="15826">MLERVGAKDLQQIVKNYLQMGHRDGNQMHCPLAFMVSDASRQDEAIRSSYTQVFTAFIARLEAGLEPTTTNTRQQALQIAVGMIRWPGLSMIATGARDPDSLPSRMSTAYRALNGNAAILKTDFQATCLPGSRHDLRWTAASR</sequence>
<comment type="caution">
    <text evidence="1">The sequence shown here is derived from an EMBL/GenBank/DDBJ whole genome shotgun (WGS) entry which is preliminary data.</text>
</comment>
<gene>
    <name evidence="1" type="ORF">FHR87_000557</name>
</gene>
<name>A0A839T1A7_AZOMA</name>
<dbReference type="SUPFAM" id="SSF48498">
    <property type="entry name" value="Tetracyclin repressor-like, C-terminal domain"/>
    <property type="match status" value="1"/>
</dbReference>
<dbReference type="AlphaFoldDB" id="A0A839T1A7"/>
<dbReference type="InterPro" id="IPR036271">
    <property type="entry name" value="Tet_transcr_reg_TetR-rel_C_sf"/>
</dbReference>
<organism evidence="1 2">
    <name type="scientific">Azomonas macrocytogenes</name>
    <name type="common">Azotobacter macrocytogenes</name>
    <dbReference type="NCBI Taxonomy" id="69962"/>
    <lineage>
        <taxon>Bacteria</taxon>
        <taxon>Pseudomonadati</taxon>
        <taxon>Pseudomonadota</taxon>
        <taxon>Gammaproteobacteria</taxon>
        <taxon>Pseudomonadales</taxon>
        <taxon>Pseudomonadaceae</taxon>
        <taxon>Azomonas</taxon>
    </lineage>
</organism>
<reference evidence="1 2" key="1">
    <citation type="submission" date="2020-08" db="EMBL/GenBank/DDBJ databases">
        <title>Genomic Encyclopedia of Type Strains, Phase III (KMG-III): the genomes of soil and plant-associated and newly described type strains.</title>
        <authorList>
            <person name="Whitman W."/>
        </authorList>
    </citation>
    <scope>NUCLEOTIDE SEQUENCE [LARGE SCALE GENOMIC DNA]</scope>
    <source>
        <strain evidence="1 2">CECT 4462</strain>
    </source>
</reference>
<protein>
    <recommendedName>
        <fullName evidence="3">TetR family transcriptional regulator</fullName>
    </recommendedName>
</protein>
<dbReference type="Gene3D" id="1.10.357.10">
    <property type="entry name" value="Tetracycline Repressor, domain 2"/>
    <property type="match status" value="1"/>
</dbReference>
<dbReference type="RefSeq" id="WP_246335765.1">
    <property type="nucleotide sequence ID" value="NZ_JACHXI010000002.1"/>
</dbReference>